<evidence type="ECO:0000313" key="2">
    <source>
        <dbReference type="EMBL" id="PSS26030.1"/>
    </source>
</evidence>
<evidence type="ECO:0000259" key="1">
    <source>
        <dbReference type="PROSITE" id="PS50181"/>
    </source>
</evidence>
<accession>A0A2R6RBU0</accession>
<dbReference type="NCBIfam" id="TIGR01640">
    <property type="entry name" value="F_box_assoc_1"/>
    <property type="match status" value="1"/>
</dbReference>
<dbReference type="InParanoid" id="A0A2R6RBU0"/>
<dbReference type="AlphaFoldDB" id="A0A2R6RBU0"/>
<dbReference type="CDD" id="cd22157">
    <property type="entry name" value="F-box_AtFBW1-like"/>
    <property type="match status" value="1"/>
</dbReference>
<dbReference type="PANTHER" id="PTHR31672:SF13">
    <property type="entry name" value="F-BOX PROTEIN CPR30-LIKE"/>
    <property type="match status" value="1"/>
</dbReference>
<dbReference type="InterPro" id="IPR036047">
    <property type="entry name" value="F-box-like_dom_sf"/>
</dbReference>
<organism evidence="2 3">
    <name type="scientific">Actinidia chinensis var. chinensis</name>
    <name type="common">Chinese soft-hair kiwi</name>
    <dbReference type="NCBI Taxonomy" id="1590841"/>
    <lineage>
        <taxon>Eukaryota</taxon>
        <taxon>Viridiplantae</taxon>
        <taxon>Streptophyta</taxon>
        <taxon>Embryophyta</taxon>
        <taxon>Tracheophyta</taxon>
        <taxon>Spermatophyta</taxon>
        <taxon>Magnoliopsida</taxon>
        <taxon>eudicotyledons</taxon>
        <taxon>Gunneridae</taxon>
        <taxon>Pentapetalae</taxon>
        <taxon>asterids</taxon>
        <taxon>Ericales</taxon>
        <taxon>Actinidiaceae</taxon>
        <taxon>Actinidia</taxon>
    </lineage>
</organism>
<name>A0A2R6RBU0_ACTCC</name>
<dbReference type="OrthoDB" id="1674544at2759"/>
<proteinExistence type="predicted"/>
<gene>
    <name evidence="2" type="ORF">CEY00_Acc07310</name>
</gene>
<dbReference type="STRING" id="1590841.A0A2R6RBU0"/>
<dbReference type="OMA" id="LAVICMY"/>
<dbReference type="InterPro" id="IPR017451">
    <property type="entry name" value="F-box-assoc_interact_dom"/>
</dbReference>
<reference evidence="3" key="2">
    <citation type="journal article" date="2018" name="BMC Genomics">
        <title>A manually annotated Actinidia chinensis var. chinensis (kiwifruit) genome highlights the challenges associated with draft genomes and gene prediction in plants.</title>
        <authorList>
            <person name="Pilkington S.M."/>
            <person name="Crowhurst R."/>
            <person name="Hilario E."/>
            <person name="Nardozza S."/>
            <person name="Fraser L."/>
            <person name="Peng Y."/>
            <person name="Gunaseelan K."/>
            <person name="Simpson R."/>
            <person name="Tahir J."/>
            <person name="Deroles S.C."/>
            <person name="Templeton K."/>
            <person name="Luo Z."/>
            <person name="Davy M."/>
            <person name="Cheng C."/>
            <person name="McNeilage M."/>
            <person name="Scaglione D."/>
            <person name="Liu Y."/>
            <person name="Zhang Q."/>
            <person name="Datson P."/>
            <person name="De Silva N."/>
            <person name="Gardiner S.E."/>
            <person name="Bassett H."/>
            <person name="Chagne D."/>
            <person name="McCallum J."/>
            <person name="Dzierzon H."/>
            <person name="Deng C."/>
            <person name="Wang Y.Y."/>
            <person name="Barron L."/>
            <person name="Manako K."/>
            <person name="Bowen J."/>
            <person name="Foster T.M."/>
            <person name="Erridge Z.A."/>
            <person name="Tiffin H."/>
            <person name="Waite C.N."/>
            <person name="Davies K.M."/>
            <person name="Grierson E.P."/>
            <person name="Laing W.A."/>
            <person name="Kirk R."/>
            <person name="Chen X."/>
            <person name="Wood M."/>
            <person name="Montefiori M."/>
            <person name="Brummell D.A."/>
            <person name="Schwinn K.E."/>
            <person name="Catanach A."/>
            <person name="Fullerton C."/>
            <person name="Li D."/>
            <person name="Meiyalaghan S."/>
            <person name="Nieuwenhuizen N."/>
            <person name="Read N."/>
            <person name="Prakash R."/>
            <person name="Hunter D."/>
            <person name="Zhang H."/>
            <person name="McKenzie M."/>
            <person name="Knabel M."/>
            <person name="Harris A."/>
            <person name="Allan A.C."/>
            <person name="Gleave A."/>
            <person name="Chen A."/>
            <person name="Janssen B.J."/>
            <person name="Plunkett B."/>
            <person name="Ampomah-Dwamena C."/>
            <person name="Voogd C."/>
            <person name="Leif D."/>
            <person name="Lafferty D."/>
            <person name="Souleyre E.J.F."/>
            <person name="Varkonyi-Gasic E."/>
            <person name="Gambi F."/>
            <person name="Hanley J."/>
            <person name="Yao J.L."/>
            <person name="Cheung J."/>
            <person name="David K.M."/>
            <person name="Warren B."/>
            <person name="Marsh K."/>
            <person name="Snowden K.C."/>
            <person name="Lin-Wang K."/>
            <person name="Brian L."/>
            <person name="Martinez-Sanchez M."/>
            <person name="Wang M."/>
            <person name="Ileperuma N."/>
            <person name="Macnee N."/>
            <person name="Campin R."/>
            <person name="McAtee P."/>
            <person name="Drummond R.S.M."/>
            <person name="Espley R.V."/>
            <person name="Ireland H.S."/>
            <person name="Wu R."/>
            <person name="Atkinson R.G."/>
            <person name="Karunairetnam S."/>
            <person name="Bulley S."/>
            <person name="Chunkath S."/>
            <person name="Hanley Z."/>
            <person name="Storey R."/>
            <person name="Thrimawithana A.H."/>
            <person name="Thomson S."/>
            <person name="David C."/>
            <person name="Testolin R."/>
            <person name="Huang H."/>
            <person name="Hellens R.P."/>
            <person name="Schaffer R.J."/>
        </authorList>
    </citation>
    <scope>NUCLEOTIDE SEQUENCE [LARGE SCALE GENOMIC DNA]</scope>
    <source>
        <strain evidence="3">cv. Red5</strain>
    </source>
</reference>
<dbReference type="Gene3D" id="1.20.1280.50">
    <property type="match status" value="1"/>
</dbReference>
<dbReference type="EMBL" id="NKQK01000007">
    <property type="protein sequence ID" value="PSS26030.1"/>
    <property type="molecule type" value="Genomic_DNA"/>
</dbReference>
<comment type="caution">
    <text evidence="2">The sequence shown here is derived from an EMBL/GenBank/DDBJ whole genome shotgun (WGS) entry which is preliminary data.</text>
</comment>
<dbReference type="Pfam" id="PF08268">
    <property type="entry name" value="FBA_3"/>
    <property type="match status" value="1"/>
</dbReference>
<dbReference type="InterPro" id="IPR050796">
    <property type="entry name" value="SCF_F-box_component"/>
</dbReference>
<dbReference type="PROSITE" id="PS50181">
    <property type="entry name" value="FBOX"/>
    <property type="match status" value="1"/>
</dbReference>
<reference evidence="2 3" key="1">
    <citation type="submission" date="2017-07" db="EMBL/GenBank/DDBJ databases">
        <title>An improved, manually edited Actinidia chinensis var. chinensis (kiwifruit) genome highlights the challenges associated with draft genomes and gene prediction in plants.</title>
        <authorList>
            <person name="Pilkington S."/>
            <person name="Crowhurst R."/>
            <person name="Hilario E."/>
            <person name="Nardozza S."/>
            <person name="Fraser L."/>
            <person name="Peng Y."/>
            <person name="Gunaseelan K."/>
            <person name="Simpson R."/>
            <person name="Tahir J."/>
            <person name="Deroles S."/>
            <person name="Templeton K."/>
            <person name="Luo Z."/>
            <person name="Davy M."/>
            <person name="Cheng C."/>
            <person name="Mcneilage M."/>
            <person name="Scaglione D."/>
            <person name="Liu Y."/>
            <person name="Zhang Q."/>
            <person name="Datson P."/>
            <person name="De Silva N."/>
            <person name="Gardiner S."/>
            <person name="Bassett H."/>
            <person name="Chagne D."/>
            <person name="Mccallum J."/>
            <person name="Dzierzon H."/>
            <person name="Deng C."/>
            <person name="Wang Y.-Y."/>
            <person name="Barron N."/>
            <person name="Manako K."/>
            <person name="Bowen J."/>
            <person name="Foster T."/>
            <person name="Erridge Z."/>
            <person name="Tiffin H."/>
            <person name="Waite C."/>
            <person name="Davies K."/>
            <person name="Grierson E."/>
            <person name="Laing W."/>
            <person name="Kirk R."/>
            <person name="Chen X."/>
            <person name="Wood M."/>
            <person name="Montefiori M."/>
            <person name="Brummell D."/>
            <person name="Schwinn K."/>
            <person name="Catanach A."/>
            <person name="Fullerton C."/>
            <person name="Li D."/>
            <person name="Meiyalaghan S."/>
            <person name="Nieuwenhuizen N."/>
            <person name="Read N."/>
            <person name="Prakash R."/>
            <person name="Hunter D."/>
            <person name="Zhang H."/>
            <person name="Mckenzie M."/>
            <person name="Knabel M."/>
            <person name="Harris A."/>
            <person name="Allan A."/>
            <person name="Chen A."/>
            <person name="Janssen B."/>
            <person name="Plunkett B."/>
            <person name="Dwamena C."/>
            <person name="Voogd C."/>
            <person name="Leif D."/>
            <person name="Lafferty D."/>
            <person name="Souleyre E."/>
            <person name="Varkonyi-Gasic E."/>
            <person name="Gambi F."/>
            <person name="Hanley J."/>
            <person name="Yao J.-L."/>
            <person name="Cheung J."/>
            <person name="David K."/>
            <person name="Warren B."/>
            <person name="Marsh K."/>
            <person name="Snowden K."/>
            <person name="Lin-Wang K."/>
            <person name="Brian L."/>
            <person name="Martinez-Sanchez M."/>
            <person name="Wang M."/>
            <person name="Ileperuma N."/>
            <person name="Macnee N."/>
            <person name="Campin R."/>
            <person name="Mcatee P."/>
            <person name="Drummond R."/>
            <person name="Espley R."/>
            <person name="Ireland H."/>
            <person name="Wu R."/>
            <person name="Atkinson R."/>
            <person name="Karunairetnam S."/>
            <person name="Bulley S."/>
            <person name="Chunkath S."/>
            <person name="Hanley Z."/>
            <person name="Storey R."/>
            <person name="Thrimawithana A."/>
            <person name="Thomson S."/>
            <person name="David C."/>
            <person name="Testolin R."/>
        </authorList>
    </citation>
    <scope>NUCLEOTIDE SEQUENCE [LARGE SCALE GENOMIC DNA]</scope>
    <source>
        <strain evidence="3">cv. Red5</strain>
        <tissue evidence="2">Young leaf</tissue>
    </source>
</reference>
<sequence>MAMTNLFLPEDLAVEILSRLPVKSLMRIKCVCKTWCALIRSDSFIAKHLNCNTTNNRVHWNGNSNGLIVAHDSFHVFPRWYLATQPVNLKFGLETKPDLVLGPCDGIFCLHWISRTQYERIHKLPIIALWNPATREFNMLPTSSFDFPPYNSVSDCIIGFGFDRKAKSYKVVQLVCFSVDGGEYVNCAEVYTSNSGSWRGIPAAEDINVEVCSLTNDAMYTNNGVYHWGLDQNNGDLAIVSFDMGEEVFRVTPLPKKYNVFPSEYASTRKDSNLTLLNESLAVICMYYNYQDTWFELWVMKDYNYCHNKVGVDDDPESESYWSREFTVGPFPGLHSCWGFWKNNELLILRGFHGDEFIGCPPFLYDLVTKKCRDILFSGEPNFIYKESLVSVKAGNHGNEQYMLSHKV</sequence>
<dbReference type="Proteomes" id="UP000241394">
    <property type="component" value="Chromosome LG7"/>
</dbReference>
<evidence type="ECO:0000313" key="3">
    <source>
        <dbReference type="Proteomes" id="UP000241394"/>
    </source>
</evidence>
<keyword evidence="3" id="KW-1185">Reference proteome</keyword>
<dbReference type="InterPro" id="IPR001810">
    <property type="entry name" value="F-box_dom"/>
</dbReference>
<dbReference type="Pfam" id="PF00646">
    <property type="entry name" value="F-box"/>
    <property type="match status" value="1"/>
</dbReference>
<dbReference type="SUPFAM" id="SSF81383">
    <property type="entry name" value="F-box domain"/>
    <property type="match status" value="1"/>
</dbReference>
<dbReference type="PANTHER" id="PTHR31672">
    <property type="entry name" value="BNACNNG10540D PROTEIN"/>
    <property type="match status" value="1"/>
</dbReference>
<dbReference type="SMART" id="SM00256">
    <property type="entry name" value="FBOX"/>
    <property type="match status" value="1"/>
</dbReference>
<protein>
    <submittedName>
        <fullName evidence="2">F-box protein</fullName>
    </submittedName>
</protein>
<feature type="domain" description="F-box" evidence="1">
    <location>
        <begin position="2"/>
        <end position="48"/>
    </location>
</feature>
<dbReference type="Gramene" id="PSS26030">
    <property type="protein sequence ID" value="PSS26030"/>
    <property type="gene ID" value="CEY00_Acc07310"/>
</dbReference>
<dbReference type="InterPro" id="IPR013187">
    <property type="entry name" value="F-box-assoc_dom_typ3"/>
</dbReference>